<dbReference type="InterPro" id="IPR023214">
    <property type="entry name" value="HAD_sf"/>
</dbReference>
<dbReference type="PROSITE" id="PS01228">
    <property type="entry name" value="COF_1"/>
    <property type="match status" value="1"/>
</dbReference>
<reference evidence="1 2" key="1">
    <citation type="submission" date="2014-07" db="EMBL/GenBank/DDBJ databases">
        <authorList>
            <person name="McCorrison J."/>
            <person name="Sanka R."/>
            <person name="Torralba M."/>
            <person name="Gillis M."/>
            <person name="Haft D.H."/>
            <person name="Methe B."/>
            <person name="Sutton G."/>
            <person name="Nelson K.E."/>
        </authorList>
    </citation>
    <scope>NUCLEOTIDE SEQUENCE [LARGE SCALE GENOMIC DNA]</scope>
    <source>
        <strain evidence="1 2">S7-1-13</strain>
    </source>
</reference>
<dbReference type="AlphaFoldDB" id="A0A095X2T6"/>
<dbReference type="GO" id="GO:0016791">
    <property type="term" value="F:phosphatase activity"/>
    <property type="evidence" value="ECO:0007669"/>
    <property type="project" value="UniProtKB-ARBA"/>
</dbReference>
<name>A0A095X2T6_9FIRM</name>
<dbReference type="Pfam" id="PF08282">
    <property type="entry name" value="Hydrolase_3"/>
    <property type="match status" value="1"/>
</dbReference>
<sequence length="272" mass="30189">MKKLIAVDVDGTLVNSEGVITARTREALIAASKIGHEVMIVSGRPTYGLREQAKALAFDEFGGILSSYNGGQLYDFKAEKILANHPMDFELAKEILELSKSLDLVLIAPHRDVIFTDDAENFYSSREGVMLKMEVRGVGDIRDSLDFAPNKLLFAQDPDKIDEPCAKIREKFGDRTEQVKSTRFFYEVMPKGLSKGSSIIEACKIFGIDIKDTIVFGDEMNDMSMFEVAGTGVAMGNAVEPVKNVADFVTKTNNEDGIAYYLEKYVLNKENK</sequence>
<organism evidence="1 2">
    <name type="scientific">Anaerococcus lactolyticus S7-1-13</name>
    <dbReference type="NCBI Taxonomy" id="1284686"/>
    <lineage>
        <taxon>Bacteria</taxon>
        <taxon>Bacillati</taxon>
        <taxon>Bacillota</taxon>
        <taxon>Tissierellia</taxon>
        <taxon>Tissierellales</taxon>
        <taxon>Peptoniphilaceae</taxon>
        <taxon>Anaerococcus</taxon>
    </lineage>
</organism>
<dbReference type="NCBIfam" id="TIGR00099">
    <property type="entry name" value="Cof-subfamily"/>
    <property type="match status" value="1"/>
</dbReference>
<dbReference type="InterPro" id="IPR006379">
    <property type="entry name" value="HAD-SF_hydro_IIB"/>
</dbReference>
<dbReference type="GO" id="GO:0005829">
    <property type="term" value="C:cytosol"/>
    <property type="evidence" value="ECO:0007669"/>
    <property type="project" value="TreeGrafter"/>
</dbReference>
<evidence type="ECO:0000313" key="2">
    <source>
        <dbReference type="Proteomes" id="UP000029579"/>
    </source>
</evidence>
<dbReference type="Gene3D" id="3.40.50.1000">
    <property type="entry name" value="HAD superfamily/HAD-like"/>
    <property type="match status" value="1"/>
</dbReference>
<protein>
    <submittedName>
        <fullName evidence="1">Hydrolase</fullName>
    </submittedName>
</protein>
<dbReference type="Gene3D" id="3.30.1240.10">
    <property type="match status" value="1"/>
</dbReference>
<dbReference type="Proteomes" id="UP000029579">
    <property type="component" value="Unassembled WGS sequence"/>
</dbReference>
<evidence type="ECO:0000313" key="1">
    <source>
        <dbReference type="EMBL" id="KGF04350.1"/>
    </source>
</evidence>
<dbReference type="GO" id="GO:0000287">
    <property type="term" value="F:magnesium ion binding"/>
    <property type="evidence" value="ECO:0007669"/>
    <property type="project" value="TreeGrafter"/>
</dbReference>
<dbReference type="SFLD" id="SFLDS00003">
    <property type="entry name" value="Haloacid_Dehalogenase"/>
    <property type="match status" value="1"/>
</dbReference>
<dbReference type="PANTHER" id="PTHR10000">
    <property type="entry name" value="PHOSPHOSERINE PHOSPHATASE"/>
    <property type="match status" value="1"/>
</dbReference>
<comment type="caution">
    <text evidence="1">The sequence shown here is derived from an EMBL/GenBank/DDBJ whole genome shotgun (WGS) entry which is preliminary data.</text>
</comment>
<dbReference type="PANTHER" id="PTHR10000:SF8">
    <property type="entry name" value="HAD SUPERFAMILY HYDROLASE-LIKE, TYPE 3"/>
    <property type="match status" value="1"/>
</dbReference>
<dbReference type="EMBL" id="JRMW01000031">
    <property type="protein sequence ID" value="KGF04350.1"/>
    <property type="molecule type" value="Genomic_DNA"/>
</dbReference>
<dbReference type="SFLD" id="SFLDG01140">
    <property type="entry name" value="C2.B:_Phosphomannomutase_and_P"/>
    <property type="match status" value="1"/>
</dbReference>
<dbReference type="OrthoDB" id="9781413at2"/>
<dbReference type="RefSeq" id="WP_037327290.1">
    <property type="nucleotide sequence ID" value="NZ_JRMW01000031.1"/>
</dbReference>
<keyword evidence="1" id="KW-0378">Hydrolase</keyword>
<dbReference type="eggNOG" id="COG0561">
    <property type="taxonomic scope" value="Bacteria"/>
</dbReference>
<dbReference type="InterPro" id="IPR000150">
    <property type="entry name" value="Cof"/>
</dbReference>
<gene>
    <name evidence="1" type="ORF">HMPREF1630_04000</name>
</gene>
<accession>A0A095X2T6</accession>
<dbReference type="SFLD" id="SFLDG01144">
    <property type="entry name" value="C2.B.4:_PGP_Like"/>
    <property type="match status" value="1"/>
</dbReference>
<dbReference type="CDD" id="cd07516">
    <property type="entry name" value="HAD_Pase"/>
    <property type="match status" value="1"/>
</dbReference>
<dbReference type="SUPFAM" id="SSF56784">
    <property type="entry name" value="HAD-like"/>
    <property type="match status" value="1"/>
</dbReference>
<proteinExistence type="predicted"/>
<dbReference type="NCBIfam" id="TIGR01484">
    <property type="entry name" value="HAD-SF-IIB"/>
    <property type="match status" value="1"/>
</dbReference>
<dbReference type="InterPro" id="IPR036412">
    <property type="entry name" value="HAD-like_sf"/>
</dbReference>